<protein>
    <submittedName>
        <fullName evidence="1">Uncharacterized protein</fullName>
    </submittedName>
</protein>
<accession>A0A0E9V3A1</accession>
<name>A0A0E9V3A1_ANGAN</name>
<reference evidence="1" key="2">
    <citation type="journal article" date="2015" name="Fish Shellfish Immunol.">
        <title>Early steps in the European eel (Anguilla anguilla)-Vibrio vulnificus interaction in the gills: Role of the RtxA13 toxin.</title>
        <authorList>
            <person name="Callol A."/>
            <person name="Pajuelo D."/>
            <person name="Ebbesson L."/>
            <person name="Teles M."/>
            <person name="MacKenzie S."/>
            <person name="Amaro C."/>
        </authorList>
    </citation>
    <scope>NUCLEOTIDE SEQUENCE</scope>
</reference>
<dbReference type="AlphaFoldDB" id="A0A0E9V3A1"/>
<sequence>MACRARSKGAACQVPCMLVQSFWSSRNFRVFTKFQMAESGWSSWVLWASVFLVRRVT</sequence>
<proteinExistence type="predicted"/>
<reference evidence="1" key="1">
    <citation type="submission" date="2014-11" db="EMBL/GenBank/DDBJ databases">
        <authorList>
            <person name="Amaro Gonzalez C."/>
        </authorList>
    </citation>
    <scope>NUCLEOTIDE SEQUENCE</scope>
</reference>
<organism evidence="1">
    <name type="scientific">Anguilla anguilla</name>
    <name type="common">European freshwater eel</name>
    <name type="synonym">Muraena anguilla</name>
    <dbReference type="NCBI Taxonomy" id="7936"/>
    <lineage>
        <taxon>Eukaryota</taxon>
        <taxon>Metazoa</taxon>
        <taxon>Chordata</taxon>
        <taxon>Craniata</taxon>
        <taxon>Vertebrata</taxon>
        <taxon>Euteleostomi</taxon>
        <taxon>Actinopterygii</taxon>
        <taxon>Neopterygii</taxon>
        <taxon>Teleostei</taxon>
        <taxon>Anguilliformes</taxon>
        <taxon>Anguillidae</taxon>
        <taxon>Anguilla</taxon>
    </lineage>
</organism>
<evidence type="ECO:0000313" key="1">
    <source>
        <dbReference type="EMBL" id="JAH72619.1"/>
    </source>
</evidence>
<dbReference type="EMBL" id="GBXM01035958">
    <property type="protein sequence ID" value="JAH72619.1"/>
    <property type="molecule type" value="Transcribed_RNA"/>
</dbReference>